<feature type="domain" description="RNase H type-1" evidence="1">
    <location>
        <begin position="108"/>
        <end position="186"/>
    </location>
</feature>
<evidence type="ECO:0000259" key="1">
    <source>
        <dbReference type="Pfam" id="PF13456"/>
    </source>
</evidence>
<comment type="caution">
    <text evidence="2">The sequence shown here is derived from an EMBL/GenBank/DDBJ whole genome shotgun (WGS) entry which is preliminary data.</text>
</comment>
<dbReference type="Pfam" id="PF13456">
    <property type="entry name" value="RVT_3"/>
    <property type="match status" value="1"/>
</dbReference>
<dbReference type="Proteomes" id="UP000593576">
    <property type="component" value="Unassembled WGS sequence"/>
</dbReference>
<accession>A0A7J9L5T6</accession>
<name>A0A7J9L5T6_GOSSC</name>
<dbReference type="AlphaFoldDB" id="A0A7J9L5T6"/>
<evidence type="ECO:0000313" key="3">
    <source>
        <dbReference type="Proteomes" id="UP000593576"/>
    </source>
</evidence>
<dbReference type="OrthoDB" id="10336022at2759"/>
<dbReference type="GO" id="GO:0004523">
    <property type="term" value="F:RNA-DNA hybrid ribonuclease activity"/>
    <property type="evidence" value="ECO:0007669"/>
    <property type="project" value="InterPro"/>
</dbReference>
<keyword evidence="3" id="KW-1185">Reference proteome</keyword>
<evidence type="ECO:0000313" key="2">
    <source>
        <dbReference type="EMBL" id="MBA0854078.1"/>
    </source>
</evidence>
<dbReference type="InterPro" id="IPR002156">
    <property type="entry name" value="RNaseH_domain"/>
</dbReference>
<gene>
    <name evidence="2" type="ORF">Goshw_025721</name>
</gene>
<dbReference type="GO" id="GO:0003676">
    <property type="term" value="F:nucleic acid binding"/>
    <property type="evidence" value="ECO:0007669"/>
    <property type="project" value="InterPro"/>
</dbReference>
<reference evidence="2 3" key="1">
    <citation type="journal article" date="2019" name="Genome Biol. Evol.">
        <title>Insights into the evolution of the New World diploid cottons (Gossypium, subgenus Houzingenia) based on genome sequencing.</title>
        <authorList>
            <person name="Grover C.E."/>
            <person name="Arick M.A. 2nd"/>
            <person name="Thrash A."/>
            <person name="Conover J.L."/>
            <person name="Sanders W.S."/>
            <person name="Peterson D.G."/>
            <person name="Frelichowski J.E."/>
            <person name="Scheffler J.A."/>
            <person name="Scheffler B.E."/>
            <person name="Wendel J.F."/>
        </authorList>
    </citation>
    <scope>NUCLEOTIDE SEQUENCE [LARGE SCALE GENOMIC DNA]</scope>
    <source>
        <strain evidence="2">1</strain>
        <tissue evidence="2">Leaf</tissue>
    </source>
</reference>
<dbReference type="EMBL" id="JABFAF010000004">
    <property type="protein sequence ID" value="MBA0854078.1"/>
    <property type="molecule type" value="Genomic_DNA"/>
</dbReference>
<protein>
    <recommendedName>
        <fullName evidence="1">RNase H type-1 domain-containing protein</fullName>
    </recommendedName>
</protein>
<organism evidence="2 3">
    <name type="scientific">Gossypium schwendimanii</name>
    <name type="common">Cotton</name>
    <dbReference type="NCBI Taxonomy" id="34291"/>
    <lineage>
        <taxon>Eukaryota</taxon>
        <taxon>Viridiplantae</taxon>
        <taxon>Streptophyta</taxon>
        <taxon>Embryophyta</taxon>
        <taxon>Tracheophyta</taxon>
        <taxon>Spermatophyta</taxon>
        <taxon>Magnoliopsida</taxon>
        <taxon>eudicotyledons</taxon>
        <taxon>Gunneridae</taxon>
        <taxon>Pentapetalae</taxon>
        <taxon>rosids</taxon>
        <taxon>malvids</taxon>
        <taxon>Malvales</taxon>
        <taxon>Malvaceae</taxon>
        <taxon>Malvoideae</taxon>
        <taxon>Gossypium</taxon>
    </lineage>
</organism>
<proteinExistence type="predicted"/>
<sequence>MLVGTSLGVVQVLKPLFTPLNIVQLLVPLLPLGDLDCRLFNKDYSCCIDWIKDAMRLLNKKAIAYFITTAKMLSQDFQIHNMVNKPMLPLTPIPKKLEKPLSNTMNINFDATVSNDKIGFGVIVHDSDGFVIGGGCGFKDEQMTTAWTELYAFEESLKIARSLNIANAILEIDCASLRTRLRSVGRILQLWATALMNILKPWIC</sequence>